<dbReference type="Proteomes" id="UP001202328">
    <property type="component" value="Unassembled WGS sequence"/>
</dbReference>
<keyword evidence="2" id="KW-1185">Reference proteome</keyword>
<dbReference type="AlphaFoldDB" id="A0AAD4S023"/>
<protein>
    <submittedName>
        <fullName evidence="1">Uncharacterized protein</fullName>
    </submittedName>
</protein>
<evidence type="ECO:0000313" key="2">
    <source>
        <dbReference type="Proteomes" id="UP001202328"/>
    </source>
</evidence>
<comment type="caution">
    <text evidence="1">The sequence shown here is derived from an EMBL/GenBank/DDBJ whole genome shotgun (WGS) entry which is preliminary data.</text>
</comment>
<evidence type="ECO:0000313" key="1">
    <source>
        <dbReference type="EMBL" id="KAI3850182.1"/>
    </source>
</evidence>
<name>A0AAD4S023_9MAGN</name>
<gene>
    <name evidence="1" type="ORF">MKW98_008484</name>
</gene>
<reference evidence="1" key="1">
    <citation type="submission" date="2022-04" db="EMBL/GenBank/DDBJ databases">
        <title>A functionally conserved STORR gene fusion in Papaver species that diverged 16.8 million years ago.</title>
        <authorList>
            <person name="Catania T."/>
        </authorList>
    </citation>
    <scope>NUCLEOTIDE SEQUENCE</scope>
    <source>
        <strain evidence="1">S-188037</strain>
    </source>
</reference>
<organism evidence="1 2">
    <name type="scientific">Papaver atlanticum</name>
    <dbReference type="NCBI Taxonomy" id="357466"/>
    <lineage>
        <taxon>Eukaryota</taxon>
        <taxon>Viridiplantae</taxon>
        <taxon>Streptophyta</taxon>
        <taxon>Embryophyta</taxon>
        <taxon>Tracheophyta</taxon>
        <taxon>Spermatophyta</taxon>
        <taxon>Magnoliopsida</taxon>
        <taxon>Ranunculales</taxon>
        <taxon>Papaveraceae</taxon>
        <taxon>Papaveroideae</taxon>
        <taxon>Papaver</taxon>
    </lineage>
</organism>
<dbReference type="EMBL" id="JAJJMB010016058">
    <property type="protein sequence ID" value="KAI3850182.1"/>
    <property type="molecule type" value="Genomic_DNA"/>
</dbReference>
<sequence length="102" mass="11489">PSEAIYGLCNEVGIYFCSDPSISQRVSDVEDVVPLIVFYRGFCWRQKSLRCRSCGLVNHTVGRKLVQLSWIDPMQPLLGFVRATENEAGLSFIFESEIELAS</sequence>
<proteinExistence type="predicted"/>
<feature type="non-terminal residue" evidence="1">
    <location>
        <position position="1"/>
    </location>
</feature>
<accession>A0AAD4S023</accession>